<proteinExistence type="predicted"/>
<gene>
    <name evidence="1" type="ORF">AMORRO_LOCUS11233</name>
</gene>
<evidence type="ECO:0000313" key="1">
    <source>
        <dbReference type="EMBL" id="CAG8680748.1"/>
    </source>
</evidence>
<evidence type="ECO:0000313" key="2">
    <source>
        <dbReference type="Proteomes" id="UP000789342"/>
    </source>
</evidence>
<dbReference type="EMBL" id="CAJVPV010013854">
    <property type="protein sequence ID" value="CAG8680748.1"/>
    <property type="molecule type" value="Genomic_DNA"/>
</dbReference>
<organism evidence="1 2">
    <name type="scientific">Acaulospora morrowiae</name>
    <dbReference type="NCBI Taxonomy" id="94023"/>
    <lineage>
        <taxon>Eukaryota</taxon>
        <taxon>Fungi</taxon>
        <taxon>Fungi incertae sedis</taxon>
        <taxon>Mucoromycota</taxon>
        <taxon>Glomeromycotina</taxon>
        <taxon>Glomeromycetes</taxon>
        <taxon>Diversisporales</taxon>
        <taxon>Acaulosporaceae</taxon>
        <taxon>Acaulospora</taxon>
    </lineage>
</organism>
<dbReference type="Proteomes" id="UP000789342">
    <property type="component" value="Unassembled WGS sequence"/>
</dbReference>
<name>A0A9N9EI79_9GLOM</name>
<protein>
    <submittedName>
        <fullName evidence="1">9049_t:CDS:1</fullName>
    </submittedName>
</protein>
<dbReference type="AlphaFoldDB" id="A0A9N9EI79"/>
<accession>A0A9N9EI79</accession>
<comment type="caution">
    <text evidence="1">The sequence shown here is derived from an EMBL/GenBank/DDBJ whole genome shotgun (WGS) entry which is preliminary data.</text>
</comment>
<sequence length="130" mass="15649">VKEQYNEWMAEEIKELTPSGRIKRPPYNLIAQWVLTAWEQIDSKLIEKSFKCCGISNSRNGSEDKLIFDYDRLILTQNRKENNDYIFENIEYNNQEKKIIDLTEINNNENNEVDKYYEKESIAYNNIWKI</sequence>
<keyword evidence="2" id="KW-1185">Reference proteome</keyword>
<dbReference type="OrthoDB" id="2423006at2759"/>
<feature type="non-terminal residue" evidence="1">
    <location>
        <position position="1"/>
    </location>
</feature>
<reference evidence="1" key="1">
    <citation type="submission" date="2021-06" db="EMBL/GenBank/DDBJ databases">
        <authorList>
            <person name="Kallberg Y."/>
            <person name="Tangrot J."/>
            <person name="Rosling A."/>
        </authorList>
    </citation>
    <scope>NUCLEOTIDE SEQUENCE</scope>
    <source>
        <strain evidence="1">CL551</strain>
    </source>
</reference>